<organism evidence="4 5">
    <name type="scientific">Oceanipulchritudo coccoides</name>
    <dbReference type="NCBI Taxonomy" id="2706888"/>
    <lineage>
        <taxon>Bacteria</taxon>
        <taxon>Pseudomonadati</taxon>
        <taxon>Verrucomicrobiota</taxon>
        <taxon>Opitutia</taxon>
        <taxon>Puniceicoccales</taxon>
        <taxon>Oceanipulchritudinaceae</taxon>
        <taxon>Oceanipulchritudo</taxon>
    </lineage>
</organism>
<gene>
    <name evidence="4" type="ORF">G0Q06_08285</name>
</gene>
<dbReference type="InterPro" id="IPR001296">
    <property type="entry name" value="Glyco_trans_1"/>
</dbReference>
<dbReference type="Pfam" id="PF13439">
    <property type="entry name" value="Glyco_transf_4"/>
    <property type="match status" value="1"/>
</dbReference>
<accession>A0A6B2M2W1</accession>
<dbReference type="CDD" id="cd03809">
    <property type="entry name" value="GT4_MtfB-like"/>
    <property type="match status" value="1"/>
</dbReference>
<dbReference type="GO" id="GO:0016757">
    <property type="term" value="F:glycosyltransferase activity"/>
    <property type="evidence" value="ECO:0007669"/>
    <property type="project" value="InterPro"/>
</dbReference>
<dbReference type="AlphaFoldDB" id="A0A6B2M2W1"/>
<name>A0A6B2M2W1_9BACT</name>
<dbReference type="PANTHER" id="PTHR46401:SF2">
    <property type="entry name" value="GLYCOSYLTRANSFERASE WBBK-RELATED"/>
    <property type="match status" value="1"/>
</dbReference>
<feature type="domain" description="Glycosyltransferase subfamily 4-like N-terminal" evidence="3">
    <location>
        <begin position="15"/>
        <end position="175"/>
    </location>
</feature>
<protein>
    <submittedName>
        <fullName evidence="4">Glycosyltransferase family 4 protein</fullName>
    </submittedName>
</protein>
<dbReference type="PANTHER" id="PTHR46401">
    <property type="entry name" value="GLYCOSYLTRANSFERASE WBBK-RELATED"/>
    <property type="match status" value="1"/>
</dbReference>
<proteinExistence type="predicted"/>
<dbReference type="EMBL" id="JAAGNX010000002">
    <property type="protein sequence ID" value="NDV62444.1"/>
    <property type="molecule type" value="Genomic_DNA"/>
</dbReference>
<evidence type="ECO:0000259" key="3">
    <source>
        <dbReference type="Pfam" id="PF13439"/>
    </source>
</evidence>
<evidence type="ECO:0000256" key="1">
    <source>
        <dbReference type="ARBA" id="ARBA00022679"/>
    </source>
</evidence>
<dbReference type="InterPro" id="IPR028098">
    <property type="entry name" value="Glyco_trans_4-like_N"/>
</dbReference>
<comment type="caution">
    <text evidence="4">The sequence shown here is derived from an EMBL/GenBank/DDBJ whole genome shotgun (WGS) entry which is preliminary data.</text>
</comment>
<keyword evidence="1 4" id="KW-0808">Transferase</keyword>
<reference evidence="4 5" key="1">
    <citation type="submission" date="2020-02" db="EMBL/GenBank/DDBJ databases">
        <title>Albibacoteraceae fam. nov., the first described family within the subdivision 4 Verrucomicrobia.</title>
        <authorList>
            <person name="Xi F."/>
        </authorList>
    </citation>
    <scope>NUCLEOTIDE SEQUENCE [LARGE SCALE GENOMIC DNA]</scope>
    <source>
        <strain evidence="4 5">CK1056</strain>
    </source>
</reference>
<dbReference type="GO" id="GO:0009103">
    <property type="term" value="P:lipopolysaccharide biosynthetic process"/>
    <property type="evidence" value="ECO:0007669"/>
    <property type="project" value="TreeGrafter"/>
</dbReference>
<dbReference type="Gene3D" id="3.40.50.2000">
    <property type="entry name" value="Glycogen Phosphorylase B"/>
    <property type="match status" value="2"/>
</dbReference>
<dbReference type="Proteomes" id="UP000478417">
    <property type="component" value="Unassembled WGS sequence"/>
</dbReference>
<dbReference type="SUPFAM" id="SSF53756">
    <property type="entry name" value="UDP-Glycosyltransferase/glycogen phosphorylase"/>
    <property type="match status" value="1"/>
</dbReference>
<evidence type="ECO:0000259" key="2">
    <source>
        <dbReference type="Pfam" id="PF00534"/>
    </source>
</evidence>
<sequence length="364" mass="41579">MKIAYTHQAFMDQRYGGISRYLVKLAEEMRKSGNDPRIFPAVHQNAYVQKGHPDHAPGLNLAWLPAFPKPLVFPLNQFINSRQIRNWNPDIVHETLYSPRDLRHIKKPLVITVHDLINEKLPHCSYKAKENIALKRRAIERADHIICVSENTRKDLLAYYNVNESDVSTVHHGVDNLTDKEECPESRENMILYVGLRARYKNFNRLVQAYASSSVMNSSYKIVTLGGKPFSSSEKEFFTKLGLAKDQVQRVEGNDSTLDSLYRRASVFVYPSLYEGFGIPPLEAMMRGCPVAASRVSSIPEVTGDAASMFDPYDIDEMRQAIEQVLLDDSFRLKLVQSGYERIPLFSWQKCAEKTLEIYNGLLS</sequence>
<keyword evidence="5" id="KW-1185">Reference proteome</keyword>
<dbReference type="Pfam" id="PF00534">
    <property type="entry name" value="Glycos_transf_1"/>
    <property type="match status" value="1"/>
</dbReference>
<evidence type="ECO:0000313" key="4">
    <source>
        <dbReference type="EMBL" id="NDV62444.1"/>
    </source>
</evidence>
<evidence type="ECO:0000313" key="5">
    <source>
        <dbReference type="Proteomes" id="UP000478417"/>
    </source>
</evidence>
<dbReference type="RefSeq" id="WP_163964324.1">
    <property type="nucleotide sequence ID" value="NZ_JAAGNX010000002.1"/>
</dbReference>
<feature type="domain" description="Glycosyl transferase family 1" evidence="2">
    <location>
        <begin position="185"/>
        <end position="341"/>
    </location>
</feature>